<sequence>MSQYKWNEEAEKQWNERSSGWNSKSMEMWNSGSRKDIAPFFAKYVKANRTVCDLGCGDGVGSLKLTELGYSVVGIDVSEEMIDKAKQINSGNTAQFLKGDISSLPFENDSFDAILAINSLEWTEHPLHVMKEIQRIVKPGGNACIGILGPTAGPRINSFRRLYNEKVICNTMMPWELEILAIENGWEKVDSFGVYKQGVNQIPIGSLSFELRQSLSFMWVFMLKNNKAHF</sequence>
<dbReference type="InterPro" id="IPR013216">
    <property type="entry name" value="Methyltransf_11"/>
</dbReference>
<dbReference type="CDD" id="cd02440">
    <property type="entry name" value="AdoMet_MTases"/>
    <property type="match status" value="1"/>
</dbReference>
<reference evidence="2 3" key="1">
    <citation type="submission" date="2021-03" db="EMBL/GenBank/DDBJ databases">
        <title>Genomic Encyclopedia of Type Strains, Phase IV (KMG-IV): sequencing the most valuable type-strain genomes for metagenomic binning, comparative biology and taxonomic classification.</title>
        <authorList>
            <person name="Goeker M."/>
        </authorList>
    </citation>
    <scope>NUCLEOTIDE SEQUENCE [LARGE SCALE GENOMIC DNA]</scope>
    <source>
        <strain evidence="2 3">DSM 26675</strain>
    </source>
</reference>
<proteinExistence type="predicted"/>
<dbReference type="Proteomes" id="UP001519293">
    <property type="component" value="Unassembled WGS sequence"/>
</dbReference>
<dbReference type="Gene3D" id="3.40.50.150">
    <property type="entry name" value="Vaccinia Virus protein VP39"/>
    <property type="match status" value="1"/>
</dbReference>
<accession>A0ABS4REE8</accession>
<gene>
    <name evidence="2" type="ORF">J2Z40_001840</name>
</gene>
<feature type="domain" description="Methyltransferase type 11" evidence="1">
    <location>
        <begin position="53"/>
        <end position="144"/>
    </location>
</feature>
<organism evidence="2 3">
    <name type="scientific">Cytobacillus eiseniae</name>
    <dbReference type="NCBI Taxonomy" id="762947"/>
    <lineage>
        <taxon>Bacteria</taxon>
        <taxon>Bacillati</taxon>
        <taxon>Bacillota</taxon>
        <taxon>Bacilli</taxon>
        <taxon>Bacillales</taxon>
        <taxon>Bacillaceae</taxon>
        <taxon>Cytobacillus</taxon>
    </lineage>
</organism>
<evidence type="ECO:0000313" key="3">
    <source>
        <dbReference type="Proteomes" id="UP001519293"/>
    </source>
</evidence>
<name>A0ABS4REE8_9BACI</name>
<dbReference type="RefSeq" id="WP_066395244.1">
    <property type="nucleotide sequence ID" value="NZ_JAGIKZ010000008.1"/>
</dbReference>
<evidence type="ECO:0000259" key="1">
    <source>
        <dbReference type="Pfam" id="PF08241"/>
    </source>
</evidence>
<comment type="caution">
    <text evidence="2">The sequence shown here is derived from an EMBL/GenBank/DDBJ whole genome shotgun (WGS) entry which is preliminary data.</text>
</comment>
<dbReference type="SUPFAM" id="SSF53335">
    <property type="entry name" value="S-adenosyl-L-methionine-dependent methyltransferases"/>
    <property type="match status" value="1"/>
</dbReference>
<dbReference type="EMBL" id="JAGIKZ010000008">
    <property type="protein sequence ID" value="MBP2241278.1"/>
    <property type="molecule type" value="Genomic_DNA"/>
</dbReference>
<keyword evidence="3" id="KW-1185">Reference proteome</keyword>
<dbReference type="PANTHER" id="PTHR43861">
    <property type="entry name" value="TRANS-ACONITATE 2-METHYLTRANSFERASE-RELATED"/>
    <property type="match status" value="1"/>
</dbReference>
<dbReference type="PANTHER" id="PTHR43861:SF1">
    <property type="entry name" value="TRANS-ACONITATE 2-METHYLTRANSFERASE"/>
    <property type="match status" value="1"/>
</dbReference>
<evidence type="ECO:0000313" key="2">
    <source>
        <dbReference type="EMBL" id="MBP2241278.1"/>
    </source>
</evidence>
<dbReference type="Pfam" id="PF08241">
    <property type="entry name" value="Methyltransf_11"/>
    <property type="match status" value="1"/>
</dbReference>
<keyword evidence="2" id="KW-0830">Ubiquinone</keyword>
<dbReference type="InterPro" id="IPR029063">
    <property type="entry name" value="SAM-dependent_MTases_sf"/>
</dbReference>
<protein>
    <submittedName>
        <fullName evidence="2">Ubiquinone/menaquinone biosynthesis C-methylase UbiE</fullName>
    </submittedName>
</protein>